<proteinExistence type="predicted"/>
<name>A0AAV4MCR4_CAEEX</name>
<dbReference type="EMBL" id="BPLR01002117">
    <property type="protein sequence ID" value="GIX70171.1"/>
    <property type="molecule type" value="Genomic_DNA"/>
</dbReference>
<protein>
    <submittedName>
        <fullName evidence="1">Uncharacterized protein</fullName>
    </submittedName>
</protein>
<comment type="caution">
    <text evidence="1">The sequence shown here is derived from an EMBL/GenBank/DDBJ whole genome shotgun (WGS) entry which is preliminary data.</text>
</comment>
<sequence>MSRLLPAFTGLYCDSRLGWMPSASWDGCPFSSQEVFSYWFVSLFLRAVKSPNLLFSRDLISYFKALYALALNLLPSVKRLWIELQALIIGELCC</sequence>
<accession>A0AAV4MCR4</accession>
<evidence type="ECO:0000313" key="1">
    <source>
        <dbReference type="EMBL" id="GIX70171.1"/>
    </source>
</evidence>
<evidence type="ECO:0000313" key="2">
    <source>
        <dbReference type="Proteomes" id="UP001054945"/>
    </source>
</evidence>
<dbReference type="AlphaFoldDB" id="A0AAV4MCR4"/>
<dbReference type="Proteomes" id="UP001054945">
    <property type="component" value="Unassembled WGS sequence"/>
</dbReference>
<keyword evidence="2" id="KW-1185">Reference proteome</keyword>
<organism evidence="1 2">
    <name type="scientific">Caerostris extrusa</name>
    <name type="common">Bark spider</name>
    <name type="synonym">Caerostris bankana</name>
    <dbReference type="NCBI Taxonomy" id="172846"/>
    <lineage>
        <taxon>Eukaryota</taxon>
        <taxon>Metazoa</taxon>
        <taxon>Ecdysozoa</taxon>
        <taxon>Arthropoda</taxon>
        <taxon>Chelicerata</taxon>
        <taxon>Arachnida</taxon>
        <taxon>Araneae</taxon>
        <taxon>Araneomorphae</taxon>
        <taxon>Entelegynae</taxon>
        <taxon>Araneoidea</taxon>
        <taxon>Araneidae</taxon>
        <taxon>Caerostris</taxon>
    </lineage>
</organism>
<gene>
    <name evidence="1" type="ORF">CEXT_303141</name>
</gene>
<reference evidence="1 2" key="1">
    <citation type="submission" date="2021-06" db="EMBL/GenBank/DDBJ databases">
        <title>Caerostris extrusa draft genome.</title>
        <authorList>
            <person name="Kono N."/>
            <person name="Arakawa K."/>
        </authorList>
    </citation>
    <scope>NUCLEOTIDE SEQUENCE [LARGE SCALE GENOMIC DNA]</scope>
</reference>